<comment type="caution">
    <text evidence="1">The sequence shown here is derived from an EMBL/GenBank/DDBJ whole genome shotgun (WGS) entry which is preliminary data.</text>
</comment>
<evidence type="ECO:0008006" key="3">
    <source>
        <dbReference type="Google" id="ProtNLM"/>
    </source>
</evidence>
<reference evidence="1 2" key="1">
    <citation type="submission" date="2018-10" db="EMBL/GenBank/DDBJ databases">
        <title>Genomic Encyclopedia of Archaeal and Bacterial Type Strains, Phase II (KMG-II): from individual species to whole genera.</title>
        <authorList>
            <person name="Goeker M."/>
        </authorList>
    </citation>
    <scope>NUCLEOTIDE SEQUENCE [LARGE SCALE GENOMIC DNA]</scope>
    <source>
        <strain evidence="1 2">DSM 14954</strain>
    </source>
</reference>
<organism evidence="1 2">
    <name type="scientific">Solirubrobacter pauli</name>
    <dbReference type="NCBI Taxonomy" id="166793"/>
    <lineage>
        <taxon>Bacteria</taxon>
        <taxon>Bacillati</taxon>
        <taxon>Actinomycetota</taxon>
        <taxon>Thermoleophilia</taxon>
        <taxon>Solirubrobacterales</taxon>
        <taxon>Solirubrobacteraceae</taxon>
        <taxon>Solirubrobacter</taxon>
    </lineage>
</organism>
<sequence>MGAWTEDELRRIDGVQELAIAPVRRNGELRRATPIWVVRVDDDLYVRAAYGANKGWHGVARSSHQAQIRAGGVQKDVAIEDADAAVNDAVDAAYRTKYGHYASIVDSINDAEHRTTTLRLVP</sequence>
<dbReference type="InterPro" id="IPR016888">
    <property type="entry name" value="UCP028498"/>
</dbReference>
<dbReference type="RefSeq" id="WP_121250765.1">
    <property type="nucleotide sequence ID" value="NZ_RBIL01000001.1"/>
</dbReference>
<protein>
    <recommendedName>
        <fullName evidence="3">DUF2255 family protein</fullName>
    </recommendedName>
</protein>
<keyword evidence="2" id="KW-1185">Reference proteome</keyword>
<accession>A0A660LD71</accession>
<dbReference type="EMBL" id="RBIL01000001">
    <property type="protein sequence ID" value="RKQ92997.1"/>
    <property type="molecule type" value="Genomic_DNA"/>
</dbReference>
<dbReference type="Proteomes" id="UP000278962">
    <property type="component" value="Unassembled WGS sequence"/>
</dbReference>
<evidence type="ECO:0000313" key="1">
    <source>
        <dbReference type="EMBL" id="RKQ92997.1"/>
    </source>
</evidence>
<dbReference type="Gene3D" id="2.30.110.10">
    <property type="entry name" value="Electron Transport, Fmn-binding Protein, Chain A"/>
    <property type="match status" value="1"/>
</dbReference>
<proteinExistence type="predicted"/>
<gene>
    <name evidence="1" type="ORF">C8N24_2854</name>
</gene>
<dbReference type="Pfam" id="PF10012">
    <property type="entry name" value="DUF2255"/>
    <property type="match status" value="1"/>
</dbReference>
<dbReference type="InterPro" id="IPR012349">
    <property type="entry name" value="Split_barrel_FMN-bd"/>
</dbReference>
<name>A0A660LD71_9ACTN</name>
<evidence type="ECO:0000313" key="2">
    <source>
        <dbReference type="Proteomes" id="UP000278962"/>
    </source>
</evidence>
<dbReference type="AlphaFoldDB" id="A0A660LD71"/>
<dbReference type="OrthoDB" id="162563at2"/>